<dbReference type="EMBL" id="AP018712">
    <property type="protein sequence ID" value="BBE30175.1"/>
    <property type="molecule type" value="Genomic_DNA"/>
</dbReference>
<dbReference type="PANTHER" id="PTHR45947">
    <property type="entry name" value="SULFOQUINOVOSYL TRANSFERASE SQD2"/>
    <property type="match status" value="1"/>
</dbReference>
<evidence type="ECO:0000313" key="4">
    <source>
        <dbReference type="Proteomes" id="UP000516361"/>
    </source>
</evidence>
<dbReference type="InterPro" id="IPR028098">
    <property type="entry name" value="Glyco_trans_4-like_N"/>
</dbReference>
<organism evidence="3 4">
    <name type="scientific">Tepiditoga spiralis</name>
    <dbReference type="NCBI Taxonomy" id="2108365"/>
    <lineage>
        <taxon>Bacteria</taxon>
        <taxon>Thermotogati</taxon>
        <taxon>Thermotogota</taxon>
        <taxon>Thermotogae</taxon>
        <taxon>Petrotogales</taxon>
        <taxon>Petrotogaceae</taxon>
        <taxon>Tepiditoga</taxon>
    </lineage>
</organism>
<dbReference type="InterPro" id="IPR001296">
    <property type="entry name" value="Glyco_trans_1"/>
</dbReference>
<proteinExistence type="predicted"/>
<sequence length="372" mass="43561">MKILMITSLYPAYKNHSIKEISYALHNFITEWNKNNEVIVFRPYFIPARKKVHYEKKVIIDNITIYNVPVYRIPKLGIFFTKNIIKKLENIKFNPDKVICHLSPAFSWGYKIADRFNADFIVGIHNSDLKEYNKKYIEIFTKAKKIACRSKSIQNRLIEKYPQFKNKTFIANSGIDKNEIESKDFFYNKIDFWKNKDKINFITVSLLQKLKNIDINLKALANLKYKNWNYTIIGDGEEREYLENLVDELNLKDKVKFLGMKDRFVGLEYMKKSDVFIMASAPETFGLAFLEAMAKANIIIGAKGWGIDGIIKNNYNGFLVKPRNTQEMINVLNSLFESGFNEINKILLNSYDTINNYTQELMAKAYIDNIKE</sequence>
<evidence type="ECO:0000313" key="3">
    <source>
        <dbReference type="EMBL" id="BBE30175.1"/>
    </source>
</evidence>
<dbReference type="InterPro" id="IPR050194">
    <property type="entry name" value="Glycosyltransferase_grp1"/>
</dbReference>
<feature type="domain" description="Glycosyltransferase subfamily 4-like N-terminal" evidence="2">
    <location>
        <begin position="27"/>
        <end position="177"/>
    </location>
</feature>
<dbReference type="Proteomes" id="UP000516361">
    <property type="component" value="Chromosome"/>
</dbReference>
<accession>A0A7G1G2S3</accession>
<dbReference type="KEGG" id="ocy:OSSY52_03160"/>
<dbReference type="Pfam" id="PF00534">
    <property type="entry name" value="Glycos_transf_1"/>
    <property type="match status" value="1"/>
</dbReference>
<dbReference type="InParanoid" id="A0A7G1G2S3"/>
<feature type="domain" description="Glycosyl transferase family 1" evidence="1">
    <location>
        <begin position="194"/>
        <end position="339"/>
    </location>
</feature>
<keyword evidence="4" id="KW-1185">Reference proteome</keyword>
<dbReference type="Gene3D" id="3.40.50.2000">
    <property type="entry name" value="Glycogen Phosphorylase B"/>
    <property type="match status" value="2"/>
</dbReference>
<keyword evidence="3" id="KW-0808">Transferase</keyword>
<gene>
    <name evidence="3" type="ORF">OSSY52_03160</name>
</gene>
<dbReference type="SUPFAM" id="SSF53756">
    <property type="entry name" value="UDP-Glycosyltransferase/glycogen phosphorylase"/>
    <property type="match status" value="1"/>
</dbReference>
<dbReference type="AlphaFoldDB" id="A0A7G1G2S3"/>
<reference evidence="3 4" key="1">
    <citation type="submission" date="2018-06" db="EMBL/GenBank/DDBJ databases">
        <title>Genome sequencing of Oceanotoga sp. sy52.</title>
        <authorList>
            <person name="Mori K."/>
        </authorList>
    </citation>
    <scope>NUCLEOTIDE SEQUENCE [LARGE SCALE GENOMIC DNA]</scope>
    <source>
        <strain evidence="4">sy52</strain>
    </source>
</reference>
<dbReference type="RefSeq" id="WP_190615301.1">
    <property type="nucleotide sequence ID" value="NZ_AP018712.1"/>
</dbReference>
<dbReference type="PANTHER" id="PTHR45947:SF3">
    <property type="entry name" value="SULFOQUINOVOSYL TRANSFERASE SQD2"/>
    <property type="match status" value="1"/>
</dbReference>
<evidence type="ECO:0000259" key="1">
    <source>
        <dbReference type="Pfam" id="PF00534"/>
    </source>
</evidence>
<dbReference type="GO" id="GO:0016758">
    <property type="term" value="F:hexosyltransferase activity"/>
    <property type="evidence" value="ECO:0007669"/>
    <property type="project" value="TreeGrafter"/>
</dbReference>
<protein>
    <submittedName>
        <fullName evidence="3">Glycosyl transferase</fullName>
    </submittedName>
</protein>
<name>A0A7G1G2S3_9BACT</name>
<evidence type="ECO:0000259" key="2">
    <source>
        <dbReference type="Pfam" id="PF13439"/>
    </source>
</evidence>
<dbReference type="Pfam" id="PF13439">
    <property type="entry name" value="Glyco_transf_4"/>
    <property type="match status" value="1"/>
</dbReference>